<dbReference type="PANTHER" id="PTHR47691">
    <property type="entry name" value="REGULATOR-RELATED"/>
    <property type="match status" value="1"/>
</dbReference>
<dbReference type="InterPro" id="IPR011990">
    <property type="entry name" value="TPR-like_helical_dom_sf"/>
</dbReference>
<dbReference type="Gene3D" id="1.25.40.10">
    <property type="entry name" value="Tetratricopeptide repeat domain"/>
    <property type="match status" value="2"/>
</dbReference>
<dbReference type="InterPro" id="IPR027417">
    <property type="entry name" value="P-loop_NTPase"/>
</dbReference>
<evidence type="ECO:0000313" key="2">
    <source>
        <dbReference type="EMBL" id="KAK6195890.1"/>
    </source>
</evidence>
<dbReference type="Pfam" id="PF13424">
    <property type="entry name" value="TPR_12"/>
    <property type="match status" value="1"/>
</dbReference>
<reference evidence="2 3" key="1">
    <citation type="submission" date="2024-01" db="EMBL/GenBank/DDBJ databases">
        <title>The genome of the rayed Mediterranean limpet Patella caerulea (Linnaeus, 1758).</title>
        <authorList>
            <person name="Anh-Thu Weber A."/>
            <person name="Halstead-Nussloch G."/>
        </authorList>
    </citation>
    <scope>NUCLEOTIDE SEQUENCE [LARGE SCALE GENOMIC DNA]</scope>
    <source>
        <strain evidence="2">AATW-2023a</strain>
        <tissue evidence="2">Whole specimen</tissue>
    </source>
</reference>
<dbReference type="SUPFAM" id="SSF52540">
    <property type="entry name" value="P-loop containing nucleoside triphosphate hydrolases"/>
    <property type="match status" value="1"/>
</dbReference>
<dbReference type="SMART" id="SM00028">
    <property type="entry name" value="TPR"/>
    <property type="match status" value="6"/>
</dbReference>
<dbReference type="EMBL" id="JAZGQO010000001">
    <property type="protein sequence ID" value="KAK6195890.1"/>
    <property type="molecule type" value="Genomic_DNA"/>
</dbReference>
<feature type="region of interest" description="Disordered" evidence="1">
    <location>
        <begin position="1152"/>
        <end position="1185"/>
    </location>
</feature>
<organism evidence="2 3">
    <name type="scientific">Patella caerulea</name>
    <name type="common">Rayed Mediterranean limpet</name>
    <dbReference type="NCBI Taxonomy" id="87958"/>
    <lineage>
        <taxon>Eukaryota</taxon>
        <taxon>Metazoa</taxon>
        <taxon>Spiralia</taxon>
        <taxon>Lophotrochozoa</taxon>
        <taxon>Mollusca</taxon>
        <taxon>Gastropoda</taxon>
        <taxon>Patellogastropoda</taxon>
        <taxon>Patelloidea</taxon>
        <taxon>Patellidae</taxon>
        <taxon>Patella</taxon>
    </lineage>
</organism>
<name>A0AAN8KFH2_PATCE</name>
<protein>
    <submittedName>
        <fullName evidence="2">Uncharacterized protein</fullName>
    </submittedName>
</protein>
<evidence type="ECO:0000313" key="3">
    <source>
        <dbReference type="Proteomes" id="UP001347796"/>
    </source>
</evidence>
<evidence type="ECO:0000256" key="1">
    <source>
        <dbReference type="SAM" id="MobiDB-lite"/>
    </source>
</evidence>
<dbReference type="Pfam" id="PF13181">
    <property type="entry name" value="TPR_8"/>
    <property type="match status" value="1"/>
</dbReference>
<feature type="region of interest" description="Disordered" evidence="1">
    <location>
        <begin position="961"/>
        <end position="985"/>
    </location>
</feature>
<dbReference type="Proteomes" id="UP001347796">
    <property type="component" value="Unassembled WGS sequence"/>
</dbReference>
<dbReference type="PANTHER" id="PTHR47691:SF3">
    <property type="entry name" value="HTH-TYPE TRANSCRIPTIONAL REGULATOR RV0890C-RELATED"/>
    <property type="match status" value="1"/>
</dbReference>
<gene>
    <name evidence="2" type="ORF">SNE40_001224</name>
</gene>
<sequence length="1185" mass="135349">MSSKKRGHKTPIINIKNCSGIQIGPKNTLSLQNIKELEDNEYEDDIEEYQKQKMSLEDESEMIQFVGRRTERESIKTILLGGQHKLIQLHGQTMVGKSRLARQVLLELRHELGELKVLHVPCSDICSWEHFLQRFVQICFKDKPQIMEEHFIFKEFKDASYNLVSNILFTNCEKLNFPCILSGKKFEGFVLRLLNECQNIKIMVTSQTRYDFDCCSKDILVSPLDDSDVRLLLQDLLRGFDVQPFIKTVSERCYGLPPYVLDAACCIKANADMEISAKDLDWYLHDERRSKRIHGATQSGTSVQSLDLIAGLNDYLKKKVIDLSIFRGSFGMDSVTAVLGTDTDNKESQVKHDLISLKQNSIISTISSNSTLRMCLVPNIESYVRNVLVHRVTYDDVARLKFVTFFGEVLSRANNELFITSQQTVYGYLRDDWLNLEQVLKEAIHCTDKTFDAFFKVAVGAKNLLVKCFPEEALLFYQTMVNVSELYGSTNNIAVLRAGLGRAITHTKGDDLEKAMTLLNGALEVLKDCGVSDTLIDLMRDMGFNYYKRGYYQEALNCCTNALELANEMELNIGLTNQIIAVRSLLAIQQIFLGNCKKAKELLFETLDLAYQYAPFHLSIAIMINSLGILFERSGDDEYAMKYYRASLIERRKYEDMAPADLVITLNNVGMQYSKRGLHRQGLTYLEEAYSIRQRLGYFDFNTALTLWHMGRVNMLLCDLPRALNLLNEALQIYNKCTKHHSVHIHVRLVLGHCYVLLKNIKDARSCLKEVIELRDTSINQAPKERHLSLTLGHLVMLVQFDKKLLIGVLKEFDRELDRFLNSSSGDGQEDFKTLSTGCKKSLCDLQNNIAPDFRFLHSIHKVCFVCKDLEAVGYNAELFWTDATSDAKNEASFKEKLISSAVVRNASSSDKDNEQSKSQMNHNDILGRYDSSELGLLDQKTATNHGMYIHHLNSDDNLFEEPKVREIDKRPTSDNETEADPKCKPDLKNFQLRLKQYQCELAKLSTPKPSHHKLSLVGGLATYESQPAEKMSDRHDNCALEDLMEENSENKTKYKFHKNQNEAKSESEPNLQLNIEGWQNEQIKTFKKCDSNKQNNRQYKFGEVKKTENVDETCEQSLSNQFQINSAHSREQLQPRYVFQSTSGPMVGAVENDDRSCSSTPCCQEENCRCSLSNSPSDDPEKRS</sequence>
<accession>A0AAN8KFH2</accession>
<comment type="caution">
    <text evidence="2">The sequence shown here is derived from an EMBL/GenBank/DDBJ whole genome shotgun (WGS) entry which is preliminary data.</text>
</comment>
<dbReference type="SUPFAM" id="SSF48452">
    <property type="entry name" value="TPR-like"/>
    <property type="match status" value="1"/>
</dbReference>
<keyword evidence="3" id="KW-1185">Reference proteome</keyword>
<proteinExistence type="predicted"/>
<dbReference type="InterPro" id="IPR019734">
    <property type="entry name" value="TPR_rpt"/>
</dbReference>
<dbReference type="AlphaFoldDB" id="A0AAN8KFH2"/>